<dbReference type="RefSeq" id="WP_144843892.1">
    <property type="nucleotide sequence ID" value="NZ_VNJI01000004.1"/>
</dbReference>
<feature type="domain" description="GP-PDE" evidence="1">
    <location>
        <begin position="13"/>
        <end position="276"/>
    </location>
</feature>
<dbReference type="InterPro" id="IPR017946">
    <property type="entry name" value="PLC-like_Pdiesterase_TIM-brl"/>
</dbReference>
<name>A0A559KG93_9BACL</name>
<accession>A0A559KG93</accession>
<protein>
    <submittedName>
        <fullName evidence="2">Glycerophosphodiester phosphodiesterase family protein</fullName>
    </submittedName>
</protein>
<dbReference type="GO" id="GO:0006629">
    <property type="term" value="P:lipid metabolic process"/>
    <property type="evidence" value="ECO:0007669"/>
    <property type="project" value="InterPro"/>
</dbReference>
<dbReference type="PANTHER" id="PTHR46211">
    <property type="entry name" value="GLYCEROPHOSPHORYL DIESTER PHOSPHODIESTERASE"/>
    <property type="match status" value="1"/>
</dbReference>
<proteinExistence type="predicted"/>
<sequence>MNHIDKGAAIREVRWQAHQNSNSEAPENTMTSIQYAWDLGGIPEIDIRQTADGIIVGFHDATPKRTTTAPEAYQDTDISELTYAQLHQWDAGVKFGQRFQGEKVPALEQVLVLLANHPEREVYLDYKQVDLTKLAELLHRYKVEEQIIFAHNDHENCKTIKRLVPEIRTMLWIPGRVPETTVQKVASVRETGFDSLDIIQLHLVDAEEKGTWRYRLERSFVQETYQQLKDAGLELEVLPYGFDRDDLFDLLHMGIRRYAIDEPKVFTNTLQLYANS</sequence>
<dbReference type="CDD" id="cd08566">
    <property type="entry name" value="GDPD_AtGDE_like"/>
    <property type="match status" value="1"/>
</dbReference>
<dbReference type="EMBL" id="VNJI01000004">
    <property type="protein sequence ID" value="TVY11141.1"/>
    <property type="molecule type" value="Genomic_DNA"/>
</dbReference>
<dbReference type="SUPFAM" id="SSF51695">
    <property type="entry name" value="PLC-like phosphodiesterases"/>
    <property type="match status" value="1"/>
</dbReference>
<keyword evidence="3" id="KW-1185">Reference proteome</keyword>
<organism evidence="2 3">
    <name type="scientific">Paenibacillus cremeus</name>
    <dbReference type="NCBI Taxonomy" id="2163881"/>
    <lineage>
        <taxon>Bacteria</taxon>
        <taxon>Bacillati</taxon>
        <taxon>Bacillota</taxon>
        <taxon>Bacilli</taxon>
        <taxon>Bacillales</taxon>
        <taxon>Paenibacillaceae</taxon>
        <taxon>Paenibacillus</taxon>
    </lineage>
</organism>
<dbReference type="InterPro" id="IPR030395">
    <property type="entry name" value="GP_PDE_dom"/>
</dbReference>
<gene>
    <name evidence="2" type="ORF">FPZ49_04705</name>
</gene>
<dbReference type="Pfam" id="PF03009">
    <property type="entry name" value="GDPD"/>
    <property type="match status" value="1"/>
</dbReference>
<dbReference type="PANTHER" id="PTHR46211:SF14">
    <property type="entry name" value="GLYCEROPHOSPHODIESTER PHOSPHODIESTERASE"/>
    <property type="match status" value="1"/>
</dbReference>
<comment type="caution">
    <text evidence="2">The sequence shown here is derived from an EMBL/GenBank/DDBJ whole genome shotgun (WGS) entry which is preliminary data.</text>
</comment>
<evidence type="ECO:0000313" key="2">
    <source>
        <dbReference type="EMBL" id="TVY11141.1"/>
    </source>
</evidence>
<dbReference type="OrthoDB" id="260636at2"/>
<dbReference type="GO" id="GO:0008081">
    <property type="term" value="F:phosphoric diester hydrolase activity"/>
    <property type="evidence" value="ECO:0007669"/>
    <property type="project" value="InterPro"/>
</dbReference>
<dbReference type="Proteomes" id="UP000317036">
    <property type="component" value="Unassembled WGS sequence"/>
</dbReference>
<reference evidence="2 3" key="1">
    <citation type="submission" date="2019-07" db="EMBL/GenBank/DDBJ databases">
        <authorList>
            <person name="Kim J."/>
        </authorList>
    </citation>
    <scope>NUCLEOTIDE SEQUENCE [LARGE SCALE GENOMIC DNA]</scope>
    <source>
        <strain evidence="2 3">JC52</strain>
    </source>
</reference>
<dbReference type="AlphaFoldDB" id="A0A559KG93"/>
<dbReference type="PROSITE" id="PS51704">
    <property type="entry name" value="GP_PDE"/>
    <property type="match status" value="1"/>
</dbReference>
<evidence type="ECO:0000313" key="3">
    <source>
        <dbReference type="Proteomes" id="UP000317036"/>
    </source>
</evidence>
<evidence type="ECO:0000259" key="1">
    <source>
        <dbReference type="PROSITE" id="PS51704"/>
    </source>
</evidence>
<dbReference type="Gene3D" id="3.20.20.190">
    <property type="entry name" value="Phosphatidylinositol (PI) phosphodiesterase"/>
    <property type="match status" value="1"/>
</dbReference>